<accession>S3D967</accession>
<feature type="transmembrane region" description="Helical" evidence="7">
    <location>
        <begin position="236"/>
        <end position="256"/>
    </location>
</feature>
<dbReference type="Pfam" id="PF00854">
    <property type="entry name" value="PTR2"/>
    <property type="match status" value="1"/>
</dbReference>
<dbReference type="PANTHER" id="PTHR11654">
    <property type="entry name" value="OLIGOPEPTIDE TRANSPORTER-RELATED"/>
    <property type="match status" value="1"/>
</dbReference>
<feature type="transmembrane region" description="Helical" evidence="7">
    <location>
        <begin position="125"/>
        <end position="147"/>
    </location>
</feature>
<dbReference type="HOGENOM" id="CLU_004790_4_2_1"/>
<name>S3D967_GLAL2</name>
<keyword evidence="5 7" id="KW-0472">Membrane</keyword>
<dbReference type="OrthoDB" id="8904098at2759"/>
<evidence type="ECO:0000313" key="9">
    <source>
        <dbReference type="Proteomes" id="UP000016922"/>
    </source>
</evidence>
<feature type="region of interest" description="Disordered" evidence="6">
    <location>
        <begin position="1"/>
        <end position="30"/>
    </location>
</feature>
<dbReference type="Proteomes" id="UP000016922">
    <property type="component" value="Unassembled WGS sequence"/>
</dbReference>
<feature type="transmembrane region" description="Helical" evidence="7">
    <location>
        <begin position="94"/>
        <end position="113"/>
    </location>
</feature>
<reference evidence="8 9" key="1">
    <citation type="journal article" date="2013" name="BMC Genomics">
        <title>Genomics-driven discovery of the pneumocandin biosynthetic gene cluster in the fungus Glarea lozoyensis.</title>
        <authorList>
            <person name="Chen L."/>
            <person name="Yue Q."/>
            <person name="Zhang X."/>
            <person name="Xiang M."/>
            <person name="Wang C."/>
            <person name="Li S."/>
            <person name="Che Y."/>
            <person name="Ortiz-Lopez F.J."/>
            <person name="Bills G.F."/>
            <person name="Liu X."/>
            <person name="An Z."/>
        </authorList>
    </citation>
    <scope>NUCLEOTIDE SEQUENCE [LARGE SCALE GENOMIC DNA]</scope>
    <source>
        <strain evidence="9">ATCC 20868 / MF5171</strain>
    </source>
</reference>
<dbReference type="GeneID" id="19469763"/>
<comment type="similarity">
    <text evidence="2">Belongs to the major facilitator superfamily. Proton-dependent oligopeptide transporter (POT/PTR) (TC 2.A.17) family.</text>
</comment>
<dbReference type="GO" id="GO:0022857">
    <property type="term" value="F:transmembrane transporter activity"/>
    <property type="evidence" value="ECO:0007669"/>
    <property type="project" value="InterPro"/>
</dbReference>
<dbReference type="Gene3D" id="1.20.1250.20">
    <property type="entry name" value="MFS general substrate transporter like domains"/>
    <property type="match status" value="1"/>
</dbReference>
<evidence type="ECO:0000256" key="2">
    <source>
        <dbReference type="ARBA" id="ARBA00005982"/>
    </source>
</evidence>
<feature type="transmembrane region" description="Helical" evidence="7">
    <location>
        <begin position="483"/>
        <end position="503"/>
    </location>
</feature>
<dbReference type="InterPro" id="IPR000109">
    <property type="entry name" value="POT_fam"/>
</dbReference>
<evidence type="ECO:0000256" key="4">
    <source>
        <dbReference type="ARBA" id="ARBA00022989"/>
    </source>
</evidence>
<evidence type="ECO:0000313" key="8">
    <source>
        <dbReference type="EMBL" id="EPE35022.1"/>
    </source>
</evidence>
<dbReference type="OMA" id="IFNAFYL"/>
<dbReference type="AlphaFoldDB" id="S3D967"/>
<feature type="transmembrane region" description="Helical" evidence="7">
    <location>
        <begin position="400"/>
        <end position="418"/>
    </location>
</feature>
<dbReference type="RefSeq" id="XP_008078009.1">
    <property type="nucleotide sequence ID" value="XM_008079818.1"/>
</dbReference>
<keyword evidence="9" id="KW-1185">Reference proteome</keyword>
<feature type="transmembrane region" description="Helical" evidence="7">
    <location>
        <begin position="509"/>
        <end position="531"/>
    </location>
</feature>
<organism evidence="8 9">
    <name type="scientific">Glarea lozoyensis (strain ATCC 20868 / MF5171)</name>
    <dbReference type="NCBI Taxonomy" id="1116229"/>
    <lineage>
        <taxon>Eukaryota</taxon>
        <taxon>Fungi</taxon>
        <taxon>Dikarya</taxon>
        <taxon>Ascomycota</taxon>
        <taxon>Pezizomycotina</taxon>
        <taxon>Leotiomycetes</taxon>
        <taxon>Helotiales</taxon>
        <taxon>Helotiaceae</taxon>
        <taxon>Glarea</taxon>
    </lineage>
</organism>
<feature type="compositionally biased region" description="Polar residues" evidence="6">
    <location>
        <begin position="1"/>
        <end position="26"/>
    </location>
</feature>
<feature type="transmembrane region" description="Helical" evidence="7">
    <location>
        <begin position="359"/>
        <end position="380"/>
    </location>
</feature>
<dbReference type="EMBL" id="KE145355">
    <property type="protein sequence ID" value="EPE35022.1"/>
    <property type="molecule type" value="Genomic_DNA"/>
</dbReference>
<dbReference type="eggNOG" id="KOG1237">
    <property type="taxonomic scope" value="Eukaryota"/>
</dbReference>
<evidence type="ECO:0000256" key="5">
    <source>
        <dbReference type="ARBA" id="ARBA00023136"/>
    </source>
</evidence>
<gene>
    <name evidence="8" type="ORF">GLAREA_10717</name>
</gene>
<dbReference type="GO" id="GO:0016020">
    <property type="term" value="C:membrane"/>
    <property type="evidence" value="ECO:0007669"/>
    <property type="project" value="UniProtKB-SubCell"/>
</dbReference>
<comment type="subcellular location">
    <subcellularLocation>
        <location evidence="1">Membrane</location>
        <topology evidence="1">Multi-pass membrane protein</topology>
    </subcellularLocation>
</comment>
<protein>
    <submittedName>
        <fullName evidence="8">MFS general substrate transporter</fullName>
    </submittedName>
</protein>
<keyword evidence="3 7" id="KW-0812">Transmembrane</keyword>
<evidence type="ECO:0000256" key="1">
    <source>
        <dbReference type="ARBA" id="ARBA00004141"/>
    </source>
</evidence>
<evidence type="ECO:0000256" key="3">
    <source>
        <dbReference type="ARBA" id="ARBA00022692"/>
    </source>
</evidence>
<keyword evidence="4 7" id="KW-1133">Transmembrane helix</keyword>
<dbReference type="InterPro" id="IPR036259">
    <property type="entry name" value="MFS_trans_sf"/>
</dbReference>
<evidence type="ECO:0000256" key="7">
    <source>
        <dbReference type="SAM" id="Phobius"/>
    </source>
</evidence>
<sequence>MSTEISTSNPPISEKTISTQRTCNDSMESHQSSDRLRKVAGYIPIAVWLISVTSLLERFAYHSFLGPWQNYIQNSTTDPLHPGALGLGQSTASILVNVFLLLSFLTPIAAGIVSDNYLGRFRTISFSLCTYILGVLILLVTSIPSLVARGSGLPGLIVAMGVISFGLSGIKAALPPFIAEADQCGSDSGKITQLKSGERVVIDKELTREHAFNIYYWCVNVGAQSRIPTTFIEQAVGFWASYLMALGSLCVALVVFECGRRKYVEFEQPENVLPSVRQAAMIAVKNGFRLENAKPDIVRERDNKTVSWNDTFINELKTGLVACRSFIPFIIFILCQNQMYTNTISQAASMETHGIPNDLLPNINTVTIIVLMPLFTYLLYPLLRHFGIPLQPLARMAVGFFIEALGIGYTAGVQAWIYKSGPCYEHPRACPASKNGSVPNHVNIAAQIPIYVFQGLSETFAFPASYEYAYTQAPATMKSMVQAVLSLASAAAAIPGLALSPTYKDPDLLVMYACLSGVMFATSVLFVVYFWSPREKKSNQGATD</sequence>
<feature type="transmembrane region" description="Helical" evidence="7">
    <location>
        <begin position="39"/>
        <end position="61"/>
    </location>
</feature>
<proteinExistence type="inferred from homology"/>
<dbReference type="KEGG" id="glz:GLAREA_10717"/>
<evidence type="ECO:0000256" key="6">
    <source>
        <dbReference type="SAM" id="MobiDB-lite"/>
    </source>
</evidence>
<dbReference type="SUPFAM" id="SSF103473">
    <property type="entry name" value="MFS general substrate transporter"/>
    <property type="match status" value="1"/>
</dbReference>